<name>A0A5J5DDT5_9PERO</name>
<dbReference type="AlphaFoldDB" id="A0A5J5DDT5"/>
<keyword evidence="12" id="KW-0862">Zinc</keyword>
<dbReference type="CDD" id="cd00022">
    <property type="entry name" value="BIR"/>
    <property type="match status" value="1"/>
</dbReference>
<evidence type="ECO:0000256" key="14">
    <source>
        <dbReference type="ARBA" id="ARBA00023212"/>
    </source>
</evidence>
<evidence type="ECO:0000256" key="12">
    <source>
        <dbReference type="ARBA" id="ARBA00022833"/>
    </source>
</evidence>
<dbReference type="Pfam" id="PF00653">
    <property type="entry name" value="BIR"/>
    <property type="match status" value="1"/>
</dbReference>
<comment type="similarity">
    <text evidence="4">Belongs to the IAP family.</text>
</comment>
<sequence>MVILPVLHIAPLVLLLLLLSEFNLQPFTGTLRDNNFLCKVLLSTELVRAIQDTVSMDVLTTRFYSYGKMYSHDLREQSFSDWPFREECNCTPEKMATAGFVHCPSENEPDVASCFFCLIELEGWEPDDDPWSEHVKRSPNCGFLTMQKDFTELTVAEYCHKEKERLKVFIRKVCHKKMACLRDLIDHSLDSFKAQALYKEDVGLSFCPSAPPQFPQLSARPKREAPQQYRSQPFSTVATTGKDNPLER</sequence>
<dbReference type="PANTHER" id="PTHR46771:SF2">
    <property type="entry name" value="BACULOVIRAL IAP REPEAT-CONTAINING PROTEIN 5.1"/>
    <property type="match status" value="1"/>
</dbReference>
<dbReference type="GO" id="GO:0005634">
    <property type="term" value="C:nucleus"/>
    <property type="evidence" value="ECO:0007669"/>
    <property type="project" value="UniProtKB-SubCell"/>
</dbReference>
<evidence type="ECO:0000256" key="2">
    <source>
        <dbReference type="ARBA" id="ARBA00004186"/>
    </source>
</evidence>
<evidence type="ECO:0000256" key="1">
    <source>
        <dbReference type="ARBA" id="ARBA00004123"/>
    </source>
</evidence>
<keyword evidence="21" id="KW-1185">Reference proteome</keyword>
<keyword evidence="17" id="KW-0137">Centromere</keyword>
<feature type="compositionally biased region" description="Polar residues" evidence="18">
    <location>
        <begin position="228"/>
        <end position="242"/>
    </location>
</feature>
<dbReference type="PANTHER" id="PTHR46771">
    <property type="entry name" value="DETERIN"/>
    <property type="match status" value="1"/>
</dbReference>
<evidence type="ECO:0000256" key="17">
    <source>
        <dbReference type="ARBA" id="ARBA00023328"/>
    </source>
</evidence>
<organism evidence="20 21">
    <name type="scientific">Etheostoma spectabile</name>
    <name type="common">orangethroat darter</name>
    <dbReference type="NCBI Taxonomy" id="54343"/>
    <lineage>
        <taxon>Eukaryota</taxon>
        <taxon>Metazoa</taxon>
        <taxon>Chordata</taxon>
        <taxon>Craniata</taxon>
        <taxon>Vertebrata</taxon>
        <taxon>Euteleostomi</taxon>
        <taxon>Actinopterygii</taxon>
        <taxon>Neopterygii</taxon>
        <taxon>Teleostei</taxon>
        <taxon>Neoteleostei</taxon>
        <taxon>Acanthomorphata</taxon>
        <taxon>Eupercaria</taxon>
        <taxon>Perciformes</taxon>
        <taxon>Percoidei</taxon>
        <taxon>Percidae</taxon>
        <taxon>Etheostomatinae</taxon>
        <taxon>Etheostoma</taxon>
    </lineage>
</organism>
<dbReference type="InterPro" id="IPR001370">
    <property type="entry name" value="BIR_rpt"/>
</dbReference>
<evidence type="ECO:0000256" key="19">
    <source>
        <dbReference type="SAM" id="SignalP"/>
    </source>
</evidence>
<gene>
    <name evidence="20" type="ORF">FQN60_002024</name>
</gene>
<dbReference type="PROSITE" id="PS50143">
    <property type="entry name" value="BIR_REPEAT_2"/>
    <property type="match status" value="1"/>
</dbReference>
<evidence type="ECO:0000256" key="16">
    <source>
        <dbReference type="ARBA" id="ARBA00023306"/>
    </source>
</evidence>
<keyword evidence="13" id="KW-0832">Ubl conjugation</keyword>
<comment type="caution">
    <text evidence="20">The sequence shown here is derived from an EMBL/GenBank/DDBJ whole genome shotgun (WGS) entry which is preliminary data.</text>
</comment>
<keyword evidence="14" id="KW-0206">Cytoskeleton</keyword>
<dbReference type="Proteomes" id="UP000327493">
    <property type="component" value="Chromosome 7"/>
</dbReference>
<evidence type="ECO:0000256" key="5">
    <source>
        <dbReference type="ARBA" id="ARBA00022454"/>
    </source>
</evidence>
<proteinExistence type="inferred from homology"/>
<keyword evidence="10" id="KW-0498">Mitosis</keyword>
<keyword evidence="19" id="KW-0732">Signal</keyword>
<reference evidence="20 21" key="1">
    <citation type="submission" date="2019-08" db="EMBL/GenBank/DDBJ databases">
        <title>A chromosome-level genome assembly, high-density linkage maps, and genome scans reveal the genomic architecture of hybrid incompatibilities underlying speciation via character displacement in darters (Percidae: Etheostominae).</title>
        <authorList>
            <person name="Moran R.L."/>
            <person name="Catchen J.M."/>
            <person name="Fuller R.C."/>
        </authorList>
    </citation>
    <scope>NUCLEOTIDE SEQUENCE [LARGE SCALE GENOMIC DNA]</scope>
    <source>
        <strain evidence="20">EspeVRDwgs_2016</strain>
        <tissue evidence="20">Muscle</tissue>
    </source>
</reference>
<comment type="subcellular location">
    <subcellularLocation>
        <location evidence="3">Chromosome</location>
        <location evidence="3">Centromere</location>
    </subcellularLocation>
    <subcellularLocation>
        <location evidence="2">Cytoplasm</location>
        <location evidence="2">Cytoskeleton</location>
        <location evidence="2">Spindle</location>
    </subcellularLocation>
    <subcellularLocation>
        <location evidence="1">Nucleus</location>
    </subcellularLocation>
</comment>
<evidence type="ECO:0008006" key="22">
    <source>
        <dbReference type="Google" id="ProtNLM"/>
    </source>
</evidence>
<evidence type="ECO:0000256" key="3">
    <source>
        <dbReference type="ARBA" id="ARBA00004584"/>
    </source>
</evidence>
<keyword evidence="5" id="KW-0158">Chromosome</keyword>
<evidence type="ECO:0000256" key="7">
    <source>
        <dbReference type="ARBA" id="ARBA00022553"/>
    </source>
</evidence>
<evidence type="ECO:0000256" key="18">
    <source>
        <dbReference type="SAM" id="MobiDB-lite"/>
    </source>
</evidence>
<dbReference type="GO" id="GO:0046872">
    <property type="term" value="F:metal ion binding"/>
    <property type="evidence" value="ECO:0007669"/>
    <property type="project" value="UniProtKB-KW"/>
</dbReference>
<dbReference type="SMART" id="SM00238">
    <property type="entry name" value="BIR"/>
    <property type="match status" value="1"/>
</dbReference>
<dbReference type="GO" id="GO:0000775">
    <property type="term" value="C:chromosome, centromeric region"/>
    <property type="evidence" value="ECO:0007669"/>
    <property type="project" value="UniProtKB-SubCell"/>
</dbReference>
<dbReference type="GO" id="GO:0007059">
    <property type="term" value="P:chromosome segregation"/>
    <property type="evidence" value="ECO:0007669"/>
    <property type="project" value="UniProtKB-KW"/>
</dbReference>
<evidence type="ECO:0000256" key="9">
    <source>
        <dbReference type="ARBA" id="ARBA00022723"/>
    </source>
</evidence>
<feature type="signal peptide" evidence="19">
    <location>
        <begin position="1"/>
        <end position="24"/>
    </location>
</feature>
<dbReference type="SUPFAM" id="SSF57924">
    <property type="entry name" value="Inhibitor of apoptosis (IAP) repeat"/>
    <property type="match status" value="1"/>
</dbReference>
<evidence type="ECO:0000256" key="4">
    <source>
        <dbReference type="ARBA" id="ARBA00006672"/>
    </source>
</evidence>
<dbReference type="EMBL" id="VOFY01000007">
    <property type="protein sequence ID" value="KAA8591081.1"/>
    <property type="molecule type" value="Genomic_DNA"/>
</dbReference>
<dbReference type="GO" id="GO:0005819">
    <property type="term" value="C:spindle"/>
    <property type="evidence" value="ECO:0007669"/>
    <property type="project" value="UniProtKB-SubCell"/>
</dbReference>
<evidence type="ECO:0000256" key="6">
    <source>
        <dbReference type="ARBA" id="ARBA00022490"/>
    </source>
</evidence>
<dbReference type="FunFam" id="1.10.1170.10:FF:000009">
    <property type="entry name" value="Baculoviral IAP repeat-containing protein 5"/>
    <property type="match status" value="1"/>
</dbReference>
<feature type="region of interest" description="Disordered" evidence="18">
    <location>
        <begin position="213"/>
        <end position="248"/>
    </location>
</feature>
<evidence type="ECO:0000256" key="8">
    <source>
        <dbReference type="ARBA" id="ARBA00022618"/>
    </source>
</evidence>
<keyword evidence="11" id="KW-0159">Chromosome partition</keyword>
<evidence type="ECO:0000256" key="15">
    <source>
        <dbReference type="ARBA" id="ARBA00023242"/>
    </source>
</evidence>
<keyword evidence="8" id="KW-0132">Cell division</keyword>
<evidence type="ECO:0000256" key="11">
    <source>
        <dbReference type="ARBA" id="ARBA00022829"/>
    </source>
</evidence>
<evidence type="ECO:0000313" key="21">
    <source>
        <dbReference type="Proteomes" id="UP000327493"/>
    </source>
</evidence>
<evidence type="ECO:0000256" key="10">
    <source>
        <dbReference type="ARBA" id="ARBA00022776"/>
    </source>
</evidence>
<evidence type="ECO:0000256" key="13">
    <source>
        <dbReference type="ARBA" id="ARBA00022843"/>
    </source>
</evidence>
<keyword evidence="15" id="KW-0539">Nucleus</keyword>
<keyword evidence="6" id="KW-0963">Cytoplasm</keyword>
<accession>A0A5J5DDT5</accession>
<dbReference type="InterPro" id="IPR051190">
    <property type="entry name" value="Baculoviral_IAP"/>
</dbReference>
<dbReference type="Gene3D" id="1.10.1170.10">
    <property type="entry name" value="Inhibitor Of Apoptosis Protein (2mihbC-IAP-1), Chain A"/>
    <property type="match status" value="1"/>
</dbReference>
<keyword evidence="16" id="KW-0131">Cell cycle</keyword>
<protein>
    <recommendedName>
        <fullName evidence="22">Baculoviral IAP repeat-containing protein 5.1</fullName>
    </recommendedName>
</protein>
<evidence type="ECO:0000313" key="20">
    <source>
        <dbReference type="EMBL" id="KAA8591081.1"/>
    </source>
</evidence>
<keyword evidence="9" id="KW-0479">Metal-binding</keyword>
<keyword evidence="7" id="KW-0597">Phosphoprotein</keyword>
<dbReference type="GO" id="GO:0051301">
    <property type="term" value="P:cell division"/>
    <property type="evidence" value="ECO:0007669"/>
    <property type="project" value="UniProtKB-KW"/>
</dbReference>
<feature type="chain" id="PRO_5023914387" description="Baculoviral IAP repeat-containing protein 5.1" evidence="19">
    <location>
        <begin position="25"/>
        <end position="248"/>
    </location>
</feature>